<dbReference type="RefSeq" id="WP_317973666.1">
    <property type="nucleotide sequence ID" value="NZ_BTFW01000001.1"/>
</dbReference>
<keyword evidence="1" id="KW-0812">Transmembrane</keyword>
<protein>
    <recommendedName>
        <fullName evidence="4">ABC transporter permease</fullName>
    </recommendedName>
</protein>
<feature type="transmembrane region" description="Helical" evidence="1">
    <location>
        <begin position="34"/>
        <end position="55"/>
    </location>
</feature>
<dbReference type="Proteomes" id="UP001187221">
    <property type="component" value="Unassembled WGS sequence"/>
</dbReference>
<organism evidence="2 3">
    <name type="scientific">Novosphingobium pituita</name>
    <dbReference type="NCBI Taxonomy" id="3056842"/>
    <lineage>
        <taxon>Bacteria</taxon>
        <taxon>Pseudomonadati</taxon>
        <taxon>Pseudomonadota</taxon>
        <taxon>Alphaproteobacteria</taxon>
        <taxon>Sphingomonadales</taxon>
        <taxon>Sphingomonadaceae</taxon>
        <taxon>Novosphingobium</taxon>
    </lineage>
</organism>
<evidence type="ECO:0008006" key="4">
    <source>
        <dbReference type="Google" id="ProtNLM"/>
    </source>
</evidence>
<reference evidence="2 3" key="1">
    <citation type="submission" date="2023-06" db="EMBL/GenBank/DDBJ databases">
        <title>Draft genome sequence of Novosphingobium sp. strain IK01.</title>
        <authorList>
            <person name="Hatamoto M."/>
            <person name="Ikarashi T."/>
            <person name="Yamaguchi T."/>
        </authorList>
    </citation>
    <scope>NUCLEOTIDE SEQUENCE [LARGE SCALE GENOMIC DNA]</scope>
    <source>
        <strain evidence="2 3">IK01</strain>
    </source>
</reference>
<dbReference type="EMBL" id="BTFW01000001">
    <property type="protein sequence ID" value="GMM59833.1"/>
    <property type="molecule type" value="Genomic_DNA"/>
</dbReference>
<evidence type="ECO:0000313" key="3">
    <source>
        <dbReference type="Proteomes" id="UP001187221"/>
    </source>
</evidence>
<gene>
    <name evidence="2" type="ORF">NUTIK01_06100</name>
</gene>
<comment type="caution">
    <text evidence="2">The sequence shown here is derived from an EMBL/GenBank/DDBJ whole genome shotgun (WGS) entry which is preliminary data.</text>
</comment>
<keyword evidence="1" id="KW-1133">Transmembrane helix</keyword>
<keyword evidence="1" id="KW-0472">Membrane</keyword>
<evidence type="ECO:0000256" key="1">
    <source>
        <dbReference type="SAM" id="Phobius"/>
    </source>
</evidence>
<evidence type="ECO:0000313" key="2">
    <source>
        <dbReference type="EMBL" id="GMM59833.1"/>
    </source>
</evidence>
<accession>A0ABQ6P3L2</accession>
<name>A0ABQ6P3L2_9SPHN</name>
<proteinExistence type="predicted"/>
<keyword evidence="3" id="KW-1185">Reference proteome</keyword>
<sequence length="57" mass="6347">MLPTPSSPFRAPPSAFAAWWGFWRALPRAERAEFFVLVAALPALFALFAALWIMLPA</sequence>